<feature type="non-terminal residue" evidence="1">
    <location>
        <position position="1"/>
    </location>
</feature>
<feature type="non-terminal residue" evidence="1">
    <location>
        <position position="66"/>
    </location>
</feature>
<dbReference type="Proteomes" id="UP001266305">
    <property type="component" value="Unassembled WGS sequence"/>
</dbReference>
<sequence length="66" mass="7254">DYVISAWIVTTMMVPSAPGTFAISHRLLAGLSARVQVASKVDNYTFAQPGIQMKVKMLEELVSRID</sequence>
<organism evidence="1 2">
    <name type="scientific">Saguinus oedipus</name>
    <name type="common">Cotton-top tamarin</name>
    <name type="synonym">Oedipomidas oedipus</name>
    <dbReference type="NCBI Taxonomy" id="9490"/>
    <lineage>
        <taxon>Eukaryota</taxon>
        <taxon>Metazoa</taxon>
        <taxon>Chordata</taxon>
        <taxon>Craniata</taxon>
        <taxon>Vertebrata</taxon>
        <taxon>Euteleostomi</taxon>
        <taxon>Mammalia</taxon>
        <taxon>Eutheria</taxon>
        <taxon>Euarchontoglires</taxon>
        <taxon>Primates</taxon>
        <taxon>Haplorrhini</taxon>
        <taxon>Platyrrhini</taxon>
        <taxon>Cebidae</taxon>
        <taxon>Callitrichinae</taxon>
        <taxon>Saguinus</taxon>
    </lineage>
</organism>
<proteinExistence type="predicted"/>
<evidence type="ECO:0000313" key="2">
    <source>
        <dbReference type="Proteomes" id="UP001266305"/>
    </source>
</evidence>
<comment type="caution">
    <text evidence="1">The sequence shown here is derived from an EMBL/GenBank/DDBJ whole genome shotgun (WGS) entry which is preliminary data.</text>
</comment>
<name>A0ABQ9WKH7_SAGOE</name>
<gene>
    <name evidence="1" type="ORF">P7K49_003222</name>
</gene>
<reference evidence="1 2" key="1">
    <citation type="submission" date="2023-05" db="EMBL/GenBank/DDBJ databases">
        <title>B98-5 Cell Line De Novo Hybrid Assembly: An Optical Mapping Approach.</title>
        <authorList>
            <person name="Kananen K."/>
            <person name="Auerbach J.A."/>
            <person name="Kautto E."/>
            <person name="Blachly J.S."/>
        </authorList>
    </citation>
    <scope>NUCLEOTIDE SEQUENCE [LARGE SCALE GENOMIC DNA]</scope>
    <source>
        <strain evidence="1">B95-8</strain>
        <tissue evidence="1">Cell line</tissue>
    </source>
</reference>
<protein>
    <submittedName>
        <fullName evidence="1">Uncharacterized protein</fullName>
    </submittedName>
</protein>
<keyword evidence="2" id="KW-1185">Reference proteome</keyword>
<dbReference type="EMBL" id="JASSZA010000001">
    <property type="protein sequence ID" value="KAK2121836.1"/>
    <property type="molecule type" value="Genomic_DNA"/>
</dbReference>
<accession>A0ABQ9WKH7</accession>
<evidence type="ECO:0000313" key="1">
    <source>
        <dbReference type="EMBL" id="KAK2121836.1"/>
    </source>
</evidence>